<dbReference type="Proteomes" id="UP000568106">
    <property type="component" value="Unassembled WGS sequence"/>
</dbReference>
<gene>
    <name evidence="1" type="ORF">HDF09_001369</name>
</gene>
<comment type="caution">
    <text evidence="1">The sequence shown here is derived from an EMBL/GenBank/DDBJ whole genome shotgun (WGS) entry which is preliminary data.</text>
</comment>
<name>A0A7W8IGH2_9BACT</name>
<proteinExistence type="predicted"/>
<dbReference type="Gene3D" id="2.130.10.10">
    <property type="entry name" value="YVTN repeat-like/Quinoprotein amine dehydrogenase"/>
    <property type="match status" value="1"/>
</dbReference>
<sequence>MTNRSLFTQSLRAQIFCGFLIAAVTLGLTACGPYYYKFPQFPFANRPIPPSKLAQRVMVGVTANGGTSGSLQILDAKRDLRNNVENTRTSFSISGYSSGYPNLILNFPSEIAGYVYSNTLGDVQIINYGTESATGSAGTFPARSTSIAVPPTFGHVYSAEEGAGLLGIIDKTTGGTYALNLPNVFQVVVNQGDTVILAMVRNSNSLYRVIKLNASQYTTSTAAIAAIGAVDCQPFNLPIYCVIPVNTGSNTSAFDRPAGAYFSLDGNTVYVLNCGAECGGTTSSITYLLPGALQVNSYTNSTVPAQQNPNAFSSNLPVPGGVTTAVSDGNNLYVAGQQRQPDGLFAGNLSIISLATNAVTSTVSISDGTHTKILFADDNTLWIGSQLCATGERAARAAQQIATGQATDQSANYNCLTRVVLPSGSTGASAFIVPAVTQSATSPVVVPYPNTNQNQYYYGDLTGLCWVQGFHKVYTAYGGQVHVFNTTDGSEINNANVTVQGTALDVAYLDAVTDAAN</sequence>
<organism evidence="1 2">
    <name type="scientific">Tunturiibacter empetritectus</name>
    <dbReference type="NCBI Taxonomy" id="3069691"/>
    <lineage>
        <taxon>Bacteria</taxon>
        <taxon>Pseudomonadati</taxon>
        <taxon>Acidobacteriota</taxon>
        <taxon>Terriglobia</taxon>
        <taxon>Terriglobales</taxon>
        <taxon>Acidobacteriaceae</taxon>
        <taxon>Tunturiibacter</taxon>
    </lineage>
</organism>
<dbReference type="AlphaFoldDB" id="A0A7W8IGH2"/>
<evidence type="ECO:0000313" key="2">
    <source>
        <dbReference type="Proteomes" id="UP000568106"/>
    </source>
</evidence>
<dbReference type="SUPFAM" id="SSF63829">
    <property type="entry name" value="Calcium-dependent phosphotriesterase"/>
    <property type="match status" value="1"/>
</dbReference>
<dbReference type="EMBL" id="JACHDY010000002">
    <property type="protein sequence ID" value="MBB5316700.1"/>
    <property type="molecule type" value="Genomic_DNA"/>
</dbReference>
<dbReference type="InterPro" id="IPR015943">
    <property type="entry name" value="WD40/YVTN_repeat-like_dom_sf"/>
</dbReference>
<reference evidence="1" key="1">
    <citation type="submission" date="2020-08" db="EMBL/GenBank/DDBJ databases">
        <title>Genomic Encyclopedia of Type Strains, Phase IV (KMG-V): Genome sequencing to study the core and pangenomes of soil and plant-associated prokaryotes.</title>
        <authorList>
            <person name="Whitman W."/>
        </authorList>
    </citation>
    <scope>NUCLEOTIDE SEQUENCE [LARGE SCALE GENOMIC DNA]</scope>
    <source>
        <strain evidence="1">M8UP27</strain>
    </source>
</reference>
<protein>
    <submittedName>
        <fullName evidence="1">Uncharacterized protein</fullName>
    </submittedName>
</protein>
<keyword evidence="2" id="KW-1185">Reference proteome</keyword>
<accession>A0A7W8IGH2</accession>
<dbReference type="PROSITE" id="PS51257">
    <property type="entry name" value="PROKAR_LIPOPROTEIN"/>
    <property type="match status" value="1"/>
</dbReference>
<evidence type="ECO:0000313" key="1">
    <source>
        <dbReference type="EMBL" id="MBB5316700.1"/>
    </source>
</evidence>